<name>A0AAW1QTI0_9CHLO</name>
<feature type="transmembrane region" description="Helical" evidence="7">
    <location>
        <begin position="348"/>
        <end position="367"/>
    </location>
</feature>
<proteinExistence type="predicted"/>
<comment type="subcellular location">
    <subcellularLocation>
        <location evidence="1">Endoplasmic reticulum membrane</location>
        <topology evidence="1">Multi-pass membrane protein</topology>
    </subcellularLocation>
</comment>
<reference evidence="9 10" key="1">
    <citation type="journal article" date="2024" name="Nat. Commun.">
        <title>Phylogenomics reveals the evolutionary origins of lichenization in chlorophyte algae.</title>
        <authorList>
            <person name="Puginier C."/>
            <person name="Libourel C."/>
            <person name="Otte J."/>
            <person name="Skaloud P."/>
            <person name="Haon M."/>
            <person name="Grisel S."/>
            <person name="Petersen M."/>
            <person name="Berrin J.G."/>
            <person name="Delaux P.M."/>
            <person name="Dal Grande F."/>
            <person name="Keller J."/>
        </authorList>
    </citation>
    <scope>NUCLEOTIDE SEQUENCE [LARGE SCALE GENOMIC DNA]</scope>
    <source>
        <strain evidence="9 10">SAG 2043</strain>
    </source>
</reference>
<evidence type="ECO:0000259" key="8">
    <source>
        <dbReference type="Pfam" id="PF02453"/>
    </source>
</evidence>
<dbReference type="AlphaFoldDB" id="A0AAW1QTI0"/>
<dbReference type="Proteomes" id="UP001489004">
    <property type="component" value="Unassembled WGS sequence"/>
</dbReference>
<evidence type="ECO:0000256" key="3">
    <source>
        <dbReference type="ARBA" id="ARBA00022824"/>
    </source>
</evidence>
<protein>
    <recommendedName>
        <fullName evidence="8">Reticulon domain-containing protein</fullName>
    </recommendedName>
</protein>
<feature type="domain" description="Reticulon" evidence="8">
    <location>
        <begin position="226"/>
        <end position="399"/>
    </location>
</feature>
<evidence type="ECO:0000256" key="1">
    <source>
        <dbReference type="ARBA" id="ARBA00004477"/>
    </source>
</evidence>
<feature type="region of interest" description="Disordered" evidence="6">
    <location>
        <begin position="464"/>
        <end position="486"/>
    </location>
</feature>
<sequence>MTVYECKCGFASGSALGIQRHLLRFDGQDGEHRMVDYLKRNSPKEQQAAGGPDQPAEPQAHPPDRSWFGGLGSLWTSPGGSIKTSEDAEPDAGKLGRANHVAGNAAANLARVGSDASIEEIIQPQGRSSHHNFNMDSGSWEAVSEVSNGDGDYRDITQRLAAAGQETPAAEPAGPAGSGGSVSAAVQRTLEAIGWRPSRDVDTSVQEGGCANSVAEGFIPVEGVEGVLLWTDPWLSAKVFGCGMYFLICMSHLVAGVELLQPSTAVAACVLCALLYKTLRRLWRLRRTASHPHLEGGLGELSQEDEEALMQRTVANNVVAAAQLVAPLIAAAITMVNRRISGYDKLGTTVWLALTLWLVMCIGELHLVTQSGLAMGCWVAVFTLPSFYMQCRSALDVLVDELMAFMSVVVLGGQKGSLVMAGGAGLILFVSVDASIFVRLSLSSLLSVAVLILRARHARLGGDLLNSPAPSPRPTTEAPQVPNPKS</sequence>
<keyword evidence="5 7" id="KW-0472">Membrane</keyword>
<evidence type="ECO:0000256" key="5">
    <source>
        <dbReference type="ARBA" id="ARBA00023136"/>
    </source>
</evidence>
<comment type="caution">
    <text evidence="9">The sequence shown here is derived from an EMBL/GenBank/DDBJ whole genome shotgun (WGS) entry which is preliminary data.</text>
</comment>
<evidence type="ECO:0000256" key="2">
    <source>
        <dbReference type="ARBA" id="ARBA00022692"/>
    </source>
</evidence>
<accession>A0AAW1QTI0</accession>
<keyword evidence="4 7" id="KW-1133">Transmembrane helix</keyword>
<feature type="transmembrane region" description="Helical" evidence="7">
    <location>
        <begin position="259"/>
        <end position="276"/>
    </location>
</feature>
<feature type="region of interest" description="Disordered" evidence="6">
    <location>
        <begin position="43"/>
        <end position="73"/>
    </location>
</feature>
<feature type="transmembrane region" description="Helical" evidence="7">
    <location>
        <begin position="373"/>
        <end position="391"/>
    </location>
</feature>
<dbReference type="Pfam" id="PF02453">
    <property type="entry name" value="Reticulon"/>
    <property type="match status" value="1"/>
</dbReference>
<feature type="transmembrane region" description="Helical" evidence="7">
    <location>
        <begin position="403"/>
        <end position="430"/>
    </location>
</feature>
<evidence type="ECO:0000313" key="9">
    <source>
        <dbReference type="EMBL" id="KAK9824585.1"/>
    </source>
</evidence>
<keyword evidence="10" id="KW-1185">Reference proteome</keyword>
<keyword evidence="2 7" id="KW-0812">Transmembrane</keyword>
<evidence type="ECO:0000256" key="7">
    <source>
        <dbReference type="SAM" id="Phobius"/>
    </source>
</evidence>
<evidence type="ECO:0000256" key="4">
    <source>
        <dbReference type="ARBA" id="ARBA00022989"/>
    </source>
</evidence>
<evidence type="ECO:0000256" key="6">
    <source>
        <dbReference type="SAM" id="MobiDB-lite"/>
    </source>
</evidence>
<dbReference type="GO" id="GO:0005789">
    <property type="term" value="C:endoplasmic reticulum membrane"/>
    <property type="evidence" value="ECO:0007669"/>
    <property type="project" value="UniProtKB-SubCell"/>
</dbReference>
<evidence type="ECO:0000313" key="10">
    <source>
        <dbReference type="Proteomes" id="UP001489004"/>
    </source>
</evidence>
<keyword evidence="3" id="KW-0256">Endoplasmic reticulum</keyword>
<dbReference type="InterPro" id="IPR003388">
    <property type="entry name" value="Reticulon"/>
</dbReference>
<organism evidence="9 10">
    <name type="scientific">[Myrmecia] bisecta</name>
    <dbReference type="NCBI Taxonomy" id="41462"/>
    <lineage>
        <taxon>Eukaryota</taxon>
        <taxon>Viridiplantae</taxon>
        <taxon>Chlorophyta</taxon>
        <taxon>core chlorophytes</taxon>
        <taxon>Trebouxiophyceae</taxon>
        <taxon>Trebouxiales</taxon>
        <taxon>Trebouxiaceae</taxon>
        <taxon>Myrmecia</taxon>
    </lineage>
</organism>
<dbReference type="EMBL" id="JALJOR010000002">
    <property type="protein sequence ID" value="KAK9824585.1"/>
    <property type="molecule type" value="Genomic_DNA"/>
</dbReference>
<gene>
    <name evidence="9" type="ORF">WJX72_011507</name>
</gene>